<organism evidence="4">
    <name type="scientific">marine metagenome</name>
    <dbReference type="NCBI Taxonomy" id="408172"/>
    <lineage>
        <taxon>unclassified sequences</taxon>
        <taxon>metagenomes</taxon>
        <taxon>ecological metagenomes</taxon>
    </lineage>
</organism>
<dbReference type="AlphaFoldDB" id="A0A382MNV5"/>
<keyword evidence="1" id="KW-0210">Decarboxylase</keyword>
<protein>
    <recommendedName>
        <fullName evidence="3">Thiamine pyrophosphate enzyme TPP-binding domain-containing protein</fullName>
    </recommendedName>
</protein>
<evidence type="ECO:0000256" key="2">
    <source>
        <dbReference type="ARBA" id="ARBA00023239"/>
    </source>
</evidence>
<dbReference type="GO" id="GO:0030976">
    <property type="term" value="F:thiamine pyrophosphate binding"/>
    <property type="evidence" value="ECO:0007669"/>
    <property type="project" value="InterPro"/>
</dbReference>
<evidence type="ECO:0000313" key="4">
    <source>
        <dbReference type="EMBL" id="SVC49021.1"/>
    </source>
</evidence>
<dbReference type="PANTHER" id="PTHR42818">
    <property type="entry name" value="SULFOPYRUVATE DECARBOXYLASE SUBUNIT ALPHA"/>
    <property type="match status" value="1"/>
</dbReference>
<keyword evidence="2" id="KW-0456">Lyase</keyword>
<dbReference type="InterPro" id="IPR029061">
    <property type="entry name" value="THDP-binding"/>
</dbReference>
<reference evidence="4" key="1">
    <citation type="submission" date="2018-05" db="EMBL/GenBank/DDBJ databases">
        <authorList>
            <person name="Lanie J.A."/>
            <person name="Ng W.-L."/>
            <person name="Kazmierczak K.M."/>
            <person name="Andrzejewski T.M."/>
            <person name="Davidsen T.M."/>
            <person name="Wayne K.J."/>
            <person name="Tettelin H."/>
            <person name="Glass J.I."/>
            <person name="Rusch D."/>
            <person name="Podicherti R."/>
            <person name="Tsui H.-C.T."/>
            <person name="Winkler M.E."/>
        </authorList>
    </citation>
    <scope>NUCLEOTIDE SEQUENCE</scope>
</reference>
<feature type="domain" description="Thiamine pyrophosphate enzyme TPP-binding" evidence="3">
    <location>
        <begin position="2"/>
        <end position="112"/>
    </location>
</feature>
<dbReference type="EMBL" id="UINC01094088">
    <property type="protein sequence ID" value="SVC49021.1"/>
    <property type="molecule type" value="Genomic_DNA"/>
</dbReference>
<sequence>MIGSMGLASSIGLGLALKNPKKRFFIFDGDGNVLMNLGSLATIGATKPKNLVHIVFDNSSHESTGGQPTISKKVDIYSIARTLKYKTYKAATKNELENTLRKIKKIKGPILILIKISKSKTTSKRVDIDAIKIKQRFMESLSNGS</sequence>
<dbReference type="SUPFAM" id="SSF52518">
    <property type="entry name" value="Thiamin diphosphate-binding fold (THDP-binding)"/>
    <property type="match status" value="1"/>
</dbReference>
<gene>
    <name evidence="4" type="ORF">METZ01_LOCUS301875</name>
</gene>
<evidence type="ECO:0000256" key="1">
    <source>
        <dbReference type="ARBA" id="ARBA00022793"/>
    </source>
</evidence>
<dbReference type="InterPro" id="IPR051818">
    <property type="entry name" value="TPP_dependent_decarboxylase"/>
</dbReference>
<dbReference type="Pfam" id="PF02775">
    <property type="entry name" value="TPP_enzyme_C"/>
    <property type="match status" value="1"/>
</dbReference>
<accession>A0A382MNV5</accession>
<proteinExistence type="predicted"/>
<name>A0A382MNV5_9ZZZZ</name>
<evidence type="ECO:0000259" key="3">
    <source>
        <dbReference type="Pfam" id="PF02775"/>
    </source>
</evidence>
<dbReference type="GO" id="GO:0016831">
    <property type="term" value="F:carboxy-lyase activity"/>
    <property type="evidence" value="ECO:0007669"/>
    <property type="project" value="UniProtKB-KW"/>
</dbReference>
<dbReference type="PANTHER" id="PTHR42818:SF1">
    <property type="entry name" value="SULFOPYRUVATE DECARBOXYLASE"/>
    <property type="match status" value="1"/>
</dbReference>
<dbReference type="InterPro" id="IPR011766">
    <property type="entry name" value="TPP_enzyme_TPP-bd"/>
</dbReference>
<dbReference type="Gene3D" id="3.40.50.970">
    <property type="match status" value="1"/>
</dbReference>